<feature type="transmembrane region" description="Helical" evidence="1">
    <location>
        <begin position="202"/>
        <end position="222"/>
    </location>
</feature>
<dbReference type="InterPro" id="IPR029159">
    <property type="entry name" value="CA109-like"/>
</dbReference>
<accession>A0ABN9HC47</accession>
<sequence length="265" mass="30356">MSEATALVSIQQSLRRCFDVIEKQHEEWKLAITECDSIVTTLSNLAEQLQACNKVTFEKTPLNVFSDLQDRLYFKLEAAMDLTLEKLNDKMCTLQKVRDTVSHQVGSVLYVYEINMEKLGLDASLKRSALSPSVADMLEWLQDIEKYYRNQYIKRKLLLQLKHNRLSEIQNLPRVWGELEDKTAAKQQLVQGTVRKARLEKIFISACYTFTCCVILITELCLHCQSGGCDVLFYIRNHEAKILSEISLVETTLLGFLGLILVLGQ</sequence>
<name>A0ABN9HC47_9NEOB</name>
<dbReference type="EMBL" id="CATNWA010020346">
    <property type="protein sequence ID" value="CAI9617910.1"/>
    <property type="molecule type" value="Genomic_DNA"/>
</dbReference>
<evidence type="ECO:0000313" key="2">
    <source>
        <dbReference type="EMBL" id="CAI9617910.1"/>
    </source>
</evidence>
<keyword evidence="1" id="KW-1133">Transmembrane helix</keyword>
<keyword evidence="3" id="KW-1185">Reference proteome</keyword>
<organism evidence="2 3">
    <name type="scientific">Staurois parvus</name>
    <dbReference type="NCBI Taxonomy" id="386267"/>
    <lineage>
        <taxon>Eukaryota</taxon>
        <taxon>Metazoa</taxon>
        <taxon>Chordata</taxon>
        <taxon>Craniata</taxon>
        <taxon>Vertebrata</taxon>
        <taxon>Euteleostomi</taxon>
        <taxon>Amphibia</taxon>
        <taxon>Batrachia</taxon>
        <taxon>Anura</taxon>
        <taxon>Neobatrachia</taxon>
        <taxon>Ranoidea</taxon>
        <taxon>Ranidae</taxon>
        <taxon>Staurois</taxon>
    </lineage>
</organism>
<evidence type="ECO:0000313" key="3">
    <source>
        <dbReference type="Proteomes" id="UP001162483"/>
    </source>
</evidence>
<dbReference type="PANTHER" id="PTHR16234">
    <property type="entry name" value="SIMILAR TO HYPOTHETICAL PROTEIN FLJ20508"/>
    <property type="match status" value="1"/>
</dbReference>
<protein>
    <submittedName>
        <fullName evidence="2">Uncharacterized protein</fullName>
    </submittedName>
</protein>
<keyword evidence="1" id="KW-0812">Transmembrane</keyword>
<evidence type="ECO:0000256" key="1">
    <source>
        <dbReference type="SAM" id="Phobius"/>
    </source>
</evidence>
<dbReference type="Pfam" id="PF15011">
    <property type="entry name" value="CA109-like"/>
    <property type="match status" value="1"/>
</dbReference>
<keyword evidence="1" id="KW-0472">Membrane</keyword>
<gene>
    <name evidence="2" type="ORF">SPARVUS_LOCUS15614894</name>
</gene>
<feature type="transmembrane region" description="Helical" evidence="1">
    <location>
        <begin position="242"/>
        <end position="263"/>
    </location>
</feature>
<proteinExistence type="predicted"/>
<comment type="caution">
    <text evidence="2">The sequence shown here is derived from an EMBL/GenBank/DDBJ whole genome shotgun (WGS) entry which is preliminary data.</text>
</comment>
<reference evidence="2" key="1">
    <citation type="submission" date="2023-05" db="EMBL/GenBank/DDBJ databases">
        <authorList>
            <person name="Stuckert A."/>
        </authorList>
    </citation>
    <scope>NUCLEOTIDE SEQUENCE</scope>
</reference>
<dbReference type="Proteomes" id="UP001162483">
    <property type="component" value="Unassembled WGS sequence"/>
</dbReference>
<dbReference type="PANTHER" id="PTHR16234:SF5">
    <property type="entry name" value="AFG2-INTERACTING RIBOSOME MATURATION FACTOR"/>
    <property type="match status" value="1"/>
</dbReference>